<keyword evidence="2" id="KW-1185">Reference proteome</keyword>
<organism evidence="1 2">
    <name type="scientific">Bauhinia variegata</name>
    <name type="common">Purple orchid tree</name>
    <name type="synonym">Phanera variegata</name>
    <dbReference type="NCBI Taxonomy" id="167791"/>
    <lineage>
        <taxon>Eukaryota</taxon>
        <taxon>Viridiplantae</taxon>
        <taxon>Streptophyta</taxon>
        <taxon>Embryophyta</taxon>
        <taxon>Tracheophyta</taxon>
        <taxon>Spermatophyta</taxon>
        <taxon>Magnoliopsida</taxon>
        <taxon>eudicotyledons</taxon>
        <taxon>Gunneridae</taxon>
        <taxon>Pentapetalae</taxon>
        <taxon>rosids</taxon>
        <taxon>fabids</taxon>
        <taxon>Fabales</taxon>
        <taxon>Fabaceae</taxon>
        <taxon>Cercidoideae</taxon>
        <taxon>Cercideae</taxon>
        <taxon>Bauhiniinae</taxon>
        <taxon>Bauhinia</taxon>
    </lineage>
</organism>
<sequence>MSIPLQSKFHSNWVLNDLSKSGRINEARQVFDYMLERDQYTHNTMIAAYANSGRLVEARGLFDELEKTQSVHFRKYSKGVFCPGSDPKWEQIHGYVVKTGFESNVFVVTVLVDMYAKCKCISEAEYLFKILSIKDNHVLWTAMVTGYTQNGGGLKAIKVFRDMRAEGVDCNQFTFPSISTACSAVSAHCFGDQVHGCLVQSGFGTTIYVQRPLVVMYAKCGDLNSARRILETIEVDDVVSLVGCVRHGLEEEALLLFKKMHVRDMKIDDHTFPSVLNCCIAGCMDVKSSHCLIIKTGFENHRTVGNALIDAYAKTGNLNCAYLVFNQMLEKDIISWTSLVTGYACHGFYEESLKMLWHESSRNFIKSGLRSSLSVENSLVTMYAKCLFELEPSNAMPYVLLFNMYFAAIRWYDAAKIRKLMKSKGIFKQPGCSWIEINSRMHTFMSYVIRLFA</sequence>
<reference evidence="1 2" key="1">
    <citation type="journal article" date="2022" name="DNA Res.">
        <title>Chromosomal-level genome assembly of the orchid tree Bauhinia variegata (Leguminosae; Cercidoideae) supports the allotetraploid origin hypothesis of Bauhinia.</title>
        <authorList>
            <person name="Zhong Y."/>
            <person name="Chen Y."/>
            <person name="Zheng D."/>
            <person name="Pang J."/>
            <person name="Liu Y."/>
            <person name="Luo S."/>
            <person name="Meng S."/>
            <person name="Qian L."/>
            <person name="Wei D."/>
            <person name="Dai S."/>
            <person name="Zhou R."/>
        </authorList>
    </citation>
    <scope>NUCLEOTIDE SEQUENCE [LARGE SCALE GENOMIC DNA]</scope>
    <source>
        <strain evidence="1">BV-YZ2020</strain>
    </source>
</reference>
<comment type="caution">
    <text evidence="1">The sequence shown here is derived from an EMBL/GenBank/DDBJ whole genome shotgun (WGS) entry which is preliminary data.</text>
</comment>
<name>A0ACB9PT22_BAUVA</name>
<dbReference type="Proteomes" id="UP000828941">
    <property type="component" value="Chromosome 3"/>
</dbReference>
<protein>
    <submittedName>
        <fullName evidence="1">Uncharacterized protein</fullName>
    </submittedName>
</protein>
<evidence type="ECO:0000313" key="1">
    <source>
        <dbReference type="EMBL" id="KAI4351636.1"/>
    </source>
</evidence>
<proteinExistence type="predicted"/>
<gene>
    <name evidence="1" type="ORF">L6164_005979</name>
</gene>
<evidence type="ECO:0000313" key="2">
    <source>
        <dbReference type="Proteomes" id="UP000828941"/>
    </source>
</evidence>
<dbReference type="EMBL" id="CM039428">
    <property type="protein sequence ID" value="KAI4351636.1"/>
    <property type="molecule type" value="Genomic_DNA"/>
</dbReference>
<accession>A0ACB9PT22</accession>